<dbReference type="AlphaFoldDB" id="A0A7S6WQL6"/>
<dbReference type="GO" id="GO:0046872">
    <property type="term" value="F:metal ion binding"/>
    <property type="evidence" value="ECO:0007669"/>
    <property type="project" value="UniProtKB-KW"/>
</dbReference>
<evidence type="ECO:0000256" key="1">
    <source>
        <dbReference type="ARBA" id="ARBA00022723"/>
    </source>
</evidence>
<proteinExistence type="predicted"/>
<dbReference type="SMART" id="SM01007">
    <property type="entry name" value="Aldolase_II"/>
    <property type="match status" value="1"/>
</dbReference>
<dbReference type="EMBL" id="CP061839">
    <property type="protein sequence ID" value="QOW61407.1"/>
    <property type="molecule type" value="Genomic_DNA"/>
</dbReference>
<reference evidence="4 5" key="1">
    <citation type="submission" date="2020-09" db="EMBL/GenBank/DDBJ databases">
        <title>Characterization of Treponema spp. from bovine digital dermatitis in Korea.</title>
        <authorList>
            <person name="Espiritu H.M."/>
            <person name="Cho Y.I."/>
            <person name="Mamuad L."/>
        </authorList>
    </citation>
    <scope>NUCLEOTIDE SEQUENCE [LARGE SCALE GENOMIC DNA]</scope>
    <source>
        <strain evidence="4 5">KS1</strain>
    </source>
</reference>
<organism evidence="4 5">
    <name type="scientific">Treponema pedis</name>
    <dbReference type="NCBI Taxonomy" id="409322"/>
    <lineage>
        <taxon>Bacteria</taxon>
        <taxon>Pseudomonadati</taxon>
        <taxon>Spirochaetota</taxon>
        <taxon>Spirochaetia</taxon>
        <taxon>Spirochaetales</taxon>
        <taxon>Treponemataceae</taxon>
        <taxon>Treponema</taxon>
    </lineage>
</organism>
<dbReference type="GO" id="GO:0019323">
    <property type="term" value="P:pentose catabolic process"/>
    <property type="evidence" value="ECO:0007669"/>
    <property type="project" value="TreeGrafter"/>
</dbReference>
<dbReference type="PANTHER" id="PTHR22789">
    <property type="entry name" value="FUCULOSE PHOSPHATE ALDOLASE"/>
    <property type="match status" value="1"/>
</dbReference>
<dbReference type="InterPro" id="IPR001303">
    <property type="entry name" value="Aldolase_II/adducin_N"/>
</dbReference>
<feature type="domain" description="Class II aldolase/adducin N-terminal" evidence="3">
    <location>
        <begin position="8"/>
        <end position="184"/>
    </location>
</feature>
<dbReference type="Proteomes" id="UP000593915">
    <property type="component" value="Chromosome"/>
</dbReference>
<keyword evidence="2" id="KW-0456">Lyase</keyword>
<protein>
    <submittedName>
        <fullName evidence="4">Class II aldolase/adducin family protein</fullName>
    </submittedName>
</protein>
<dbReference type="GO" id="GO:0005829">
    <property type="term" value="C:cytosol"/>
    <property type="evidence" value="ECO:0007669"/>
    <property type="project" value="TreeGrafter"/>
</dbReference>
<dbReference type="SUPFAM" id="SSF53639">
    <property type="entry name" value="AraD/HMP-PK domain-like"/>
    <property type="match status" value="1"/>
</dbReference>
<dbReference type="PANTHER" id="PTHR22789:SF0">
    <property type="entry name" value="3-OXO-TETRONATE 4-PHOSPHATE DECARBOXYLASE-RELATED"/>
    <property type="match status" value="1"/>
</dbReference>
<name>A0A7S6WQL6_9SPIR</name>
<evidence type="ECO:0000256" key="2">
    <source>
        <dbReference type="ARBA" id="ARBA00023239"/>
    </source>
</evidence>
<dbReference type="RefSeq" id="WP_194076903.1">
    <property type="nucleotide sequence ID" value="NZ_CP061839.1"/>
</dbReference>
<dbReference type="Gene3D" id="3.40.225.10">
    <property type="entry name" value="Class II aldolase/adducin N-terminal domain"/>
    <property type="match status" value="1"/>
</dbReference>
<dbReference type="Pfam" id="PF00596">
    <property type="entry name" value="Aldolase_II"/>
    <property type="match status" value="1"/>
</dbReference>
<accession>A0A7S6WQL6</accession>
<evidence type="ECO:0000259" key="3">
    <source>
        <dbReference type="SMART" id="SM01007"/>
    </source>
</evidence>
<evidence type="ECO:0000313" key="5">
    <source>
        <dbReference type="Proteomes" id="UP000593915"/>
    </source>
</evidence>
<dbReference type="InterPro" id="IPR036409">
    <property type="entry name" value="Aldolase_II/adducin_N_sf"/>
</dbReference>
<dbReference type="GO" id="GO:0016832">
    <property type="term" value="F:aldehyde-lyase activity"/>
    <property type="evidence" value="ECO:0007669"/>
    <property type="project" value="TreeGrafter"/>
</dbReference>
<keyword evidence="1" id="KW-0479">Metal-binding</keyword>
<evidence type="ECO:0000313" key="4">
    <source>
        <dbReference type="EMBL" id="QOW61407.1"/>
    </source>
</evidence>
<dbReference type="InterPro" id="IPR050197">
    <property type="entry name" value="Aldolase_class_II_sugar_metab"/>
</dbReference>
<gene>
    <name evidence="4" type="ORF">IFE08_03185</name>
</gene>
<sequence length="366" mass="41412">MTATDAKLTVIKMGKKLLHTGLTIRTWGNVSVRIDNDNFAITPSGCGYENLKPDNIVLLNINTPDLFGSVRPSSERLLHAEIYKKKSSIRFIIHTHQKFASAAAGCLNSIPVKDNKAKKLLKNFIPCAEYAPSGSKELAFNVAECLGNEGAVLMPYHGAVCVGETLKEAFLRAQTLENICRNFIFSELPEFAEFYTNFPNDYKEKHLDNSFPISKRSDTIKPLIYQKIYDSYPEINFIEPSDLPASAYLLKKINVKNFIDKEKLIPAFLEDFAQIAGENIFSISYKDMGKNTAKYLQSRNALLIENKALLCCVSDYDDMIALKEICEKNFTAFFLSKKFKTYSPLEANYVKELRKGYINDYSKRGM</sequence>